<dbReference type="InterPro" id="IPR007881">
    <property type="entry name" value="UNC-50"/>
</dbReference>
<dbReference type="GO" id="GO:0000139">
    <property type="term" value="C:Golgi membrane"/>
    <property type="evidence" value="ECO:0007669"/>
    <property type="project" value="TreeGrafter"/>
</dbReference>
<dbReference type="RefSeq" id="XP_007878595.1">
    <property type="nucleotide sequence ID" value="XM_007880404.1"/>
</dbReference>
<keyword evidence="4 6" id="KW-1133">Transmembrane helix</keyword>
<dbReference type="AlphaFoldDB" id="A0A061HGA0"/>
<dbReference type="Proteomes" id="UP000053664">
    <property type="component" value="Unassembled WGS sequence"/>
</dbReference>
<dbReference type="PANTHER" id="PTHR12841:SF6">
    <property type="entry name" value="PROTEIN UNC-50 HOMOLOG"/>
    <property type="match status" value="1"/>
</dbReference>
<proteinExistence type="inferred from homology"/>
<accession>A0A061HGA0</accession>
<dbReference type="Pfam" id="PF05216">
    <property type="entry name" value="UNC-50"/>
    <property type="match status" value="1"/>
</dbReference>
<dbReference type="GeneID" id="19317004"/>
<dbReference type="OrthoDB" id="10027013at2759"/>
<sequence>MSLLPTTSTFDYDGSARSGISRVLHNLARFPSQMPDFELATWQLFNLCVAPRKVYRQVYYHKQTKNTWARDDPAVLMILTSTLCLAGILWGFDYSLGPLGTLRTVLVMVLRDCLLLGIVSATALWFISNSLLQAPASIHTTDQRVEWAYALDVHTNGFFPAMLELYFVQLLFKPVLVRHNWICLLLGNGLYLVAFGQYWYVTYLGYNALPFLQRTELLLFPVLVLVAFFMVSLLGFNCPRHFLSLYFGSI</sequence>
<feature type="transmembrane region" description="Helical" evidence="6">
    <location>
        <begin position="217"/>
        <end position="236"/>
    </location>
</feature>
<evidence type="ECO:0000256" key="3">
    <source>
        <dbReference type="ARBA" id="ARBA00022692"/>
    </source>
</evidence>
<dbReference type="HOGENOM" id="CLU_066239_1_2_1"/>
<evidence type="ECO:0000313" key="7">
    <source>
        <dbReference type="EMBL" id="EPQ29671.1"/>
    </source>
</evidence>
<gene>
    <name evidence="7" type="ORF">PFL1_02891</name>
</gene>
<evidence type="ECO:0008006" key="9">
    <source>
        <dbReference type="Google" id="ProtNLM"/>
    </source>
</evidence>
<dbReference type="EMBL" id="KE361630">
    <property type="protein sequence ID" value="EPQ29671.1"/>
    <property type="molecule type" value="Genomic_DNA"/>
</dbReference>
<keyword evidence="3 6" id="KW-0812">Transmembrane</keyword>
<protein>
    <recommendedName>
        <fullName evidence="9">UNC-50-like protein</fullName>
    </recommendedName>
</protein>
<reference evidence="7 8" key="1">
    <citation type="journal article" date="2013" name="Plant Cell">
        <title>The transition from a phytopathogenic smut ancestor to an anamorphic biocontrol agent deciphered by comparative whole-genome analysis.</title>
        <authorList>
            <person name="Lefebvre F."/>
            <person name="Joly D.L."/>
            <person name="Labbe C."/>
            <person name="Teichmann B."/>
            <person name="Linning R."/>
            <person name="Belzile F."/>
            <person name="Bakkeren G."/>
            <person name="Belanger R.R."/>
        </authorList>
    </citation>
    <scope>NUCLEOTIDE SEQUENCE [LARGE SCALE GENOMIC DNA]</scope>
    <source>
        <strain evidence="7 8">PF-1</strain>
    </source>
</reference>
<evidence type="ECO:0000313" key="8">
    <source>
        <dbReference type="Proteomes" id="UP000053664"/>
    </source>
</evidence>
<feature type="transmembrane region" description="Helical" evidence="6">
    <location>
        <begin position="74"/>
        <end position="92"/>
    </location>
</feature>
<comment type="similarity">
    <text evidence="2">Belongs to the unc-50 family.</text>
</comment>
<evidence type="ECO:0000256" key="5">
    <source>
        <dbReference type="ARBA" id="ARBA00023136"/>
    </source>
</evidence>
<keyword evidence="5 6" id="KW-0472">Membrane</keyword>
<evidence type="ECO:0000256" key="1">
    <source>
        <dbReference type="ARBA" id="ARBA00004141"/>
    </source>
</evidence>
<evidence type="ECO:0000256" key="4">
    <source>
        <dbReference type="ARBA" id="ARBA00022989"/>
    </source>
</evidence>
<feature type="transmembrane region" description="Helical" evidence="6">
    <location>
        <begin position="104"/>
        <end position="127"/>
    </location>
</feature>
<organism evidence="7 8">
    <name type="scientific">Pseudozyma flocculosa PF-1</name>
    <dbReference type="NCBI Taxonomy" id="1277687"/>
    <lineage>
        <taxon>Eukaryota</taxon>
        <taxon>Fungi</taxon>
        <taxon>Dikarya</taxon>
        <taxon>Basidiomycota</taxon>
        <taxon>Ustilaginomycotina</taxon>
        <taxon>Ustilaginomycetes</taxon>
        <taxon>Ustilaginales</taxon>
        <taxon>Ustilaginaceae</taxon>
        <taxon>Pseudozyma</taxon>
    </lineage>
</organism>
<dbReference type="eggNOG" id="KOG3012">
    <property type="taxonomic scope" value="Eukaryota"/>
</dbReference>
<feature type="transmembrane region" description="Helical" evidence="6">
    <location>
        <begin position="180"/>
        <end position="201"/>
    </location>
</feature>
<dbReference type="KEGG" id="pfp:PFL1_02891"/>
<comment type="subcellular location">
    <subcellularLocation>
        <location evidence="1">Membrane</location>
        <topology evidence="1">Multi-pass membrane protein</topology>
    </subcellularLocation>
</comment>
<dbReference type="PANTHER" id="PTHR12841">
    <property type="entry name" value="PROTEIN UNC-50 HOMOLOG"/>
    <property type="match status" value="1"/>
</dbReference>
<evidence type="ECO:0000256" key="2">
    <source>
        <dbReference type="ARBA" id="ARBA00006293"/>
    </source>
</evidence>
<evidence type="ECO:0000256" key="6">
    <source>
        <dbReference type="SAM" id="Phobius"/>
    </source>
</evidence>
<name>A0A061HGA0_9BASI</name>